<dbReference type="Proteomes" id="UP000822369">
    <property type="component" value="Chromosome 5"/>
</dbReference>
<proteinExistence type="predicted"/>
<dbReference type="PANTHER" id="PTHR10489:SF730">
    <property type="entry name" value="CHEMOKINE XC RECEPTOR 1"/>
    <property type="match status" value="1"/>
</dbReference>
<reference evidence="10" key="1">
    <citation type="submission" date="2020-03" db="EMBL/GenBank/DDBJ databases">
        <title>Intra-Species Differences in Population Size shape Life History and Genome Evolution.</title>
        <authorList>
            <person name="Willemsen D."/>
            <person name="Cui R."/>
            <person name="Valenzano D.R."/>
        </authorList>
    </citation>
    <scope>NUCLEOTIDE SEQUENCE</scope>
    <source>
        <strain evidence="10">GRZ</strain>
        <tissue evidence="10">Whole</tissue>
    </source>
</reference>
<dbReference type="KEGG" id="nfu:107384451"/>
<dbReference type="GO" id="GO:0019957">
    <property type="term" value="F:C-C chemokine binding"/>
    <property type="evidence" value="ECO:0007669"/>
    <property type="project" value="TreeGrafter"/>
</dbReference>
<dbReference type="GO" id="GO:0019722">
    <property type="term" value="P:calcium-mediated signaling"/>
    <property type="evidence" value="ECO:0007669"/>
    <property type="project" value="TreeGrafter"/>
</dbReference>
<dbReference type="OMA" id="CCTHIMC"/>
<dbReference type="OrthoDB" id="10015690at2759"/>
<evidence type="ECO:0000259" key="9">
    <source>
        <dbReference type="PROSITE" id="PS50262"/>
    </source>
</evidence>
<dbReference type="Gene3D" id="1.20.1070.10">
    <property type="entry name" value="Rhodopsin 7-helix transmembrane proteins"/>
    <property type="match status" value="1"/>
</dbReference>
<name>A0A9D2YKQ0_NOTFU</name>
<evidence type="ECO:0000256" key="3">
    <source>
        <dbReference type="ARBA" id="ARBA00022989"/>
    </source>
</evidence>
<evidence type="ECO:0000256" key="5">
    <source>
        <dbReference type="ARBA" id="ARBA00023136"/>
    </source>
</evidence>
<dbReference type="PANTHER" id="PTHR10489">
    <property type="entry name" value="CELL ADHESION MOLECULE"/>
    <property type="match status" value="1"/>
</dbReference>
<sequence>MINFIFYAGFYSSGFLLILMTIHCYVAVMSPLSDFVSATGLSSIIASIIIWFVSILAGSPVFIFVKAKGQGYCGLETSDGRMWGTYQQKVLFILTAVVFVFCYSQIMCRLLHPSAKRRRNKTVKLIFTLMVVFVVGWGPYNAVIFLKSSNLWLQQTEKPTEQLQELCAARDRLDYTFYVSRLLAFSHCCLNPVFYVFLGVKFKTHLKKLLKSWGYRNNSIRNRQSRLTITSHTSGEQFSM</sequence>
<dbReference type="GO" id="GO:0016493">
    <property type="term" value="F:C-C chemokine receptor activity"/>
    <property type="evidence" value="ECO:0007669"/>
    <property type="project" value="TreeGrafter"/>
</dbReference>
<dbReference type="InterPro" id="IPR017452">
    <property type="entry name" value="GPCR_Rhodpsn_7TM"/>
</dbReference>
<comment type="caution">
    <text evidence="10">The sequence shown here is derived from an EMBL/GenBank/DDBJ whole genome shotgun (WGS) entry which is preliminary data.</text>
</comment>
<dbReference type="InterPro" id="IPR050119">
    <property type="entry name" value="CCR1-9-like"/>
</dbReference>
<feature type="transmembrane region" description="Helical" evidence="8">
    <location>
        <begin position="85"/>
        <end position="104"/>
    </location>
</feature>
<feature type="transmembrane region" description="Helical" evidence="8">
    <location>
        <begin position="40"/>
        <end position="65"/>
    </location>
</feature>
<feature type="domain" description="G-protein coupled receptors family 1 profile" evidence="9">
    <location>
        <begin position="1"/>
        <end position="195"/>
    </location>
</feature>
<evidence type="ECO:0000256" key="1">
    <source>
        <dbReference type="ARBA" id="ARBA00004370"/>
    </source>
</evidence>
<dbReference type="AlphaFoldDB" id="A0A9D2YKQ0"/>
<keyword evidence="5 8" id="KW-0472">Membrane</keyword>
<accession>A0A9D2YKQ0</accession>
<dbReference type="GO" id="GO:0006955">
    <property type="term" value="P:immune response"/>
    <property type="evidence" value="ECO:0007669"/>
    <property type="project" value="TreeGrafter"/>
</dbReference>
<feature type="transmembrane region" description="Helical" evidence="8">
    <location>
        <begin position="6"/>
        <end position="28"/>
    </location>
</feature>
<evidence type="ECO:0000256" key="2">
    <source>
        <dbReference type="ARBA" id="ARBA00022692"/>
    </source>
</evidence>
<evidence type="ECO:0000256" key="7">
    <source>
        <dbReference type="ARBA" id="ARBA00023224"/>
    </source>
</evidence>
<evidence type="ECO:0000256" key="6">
    <source>
        <dbReference type="ARBA" id="ARBA00023170"/>
    </source>
</evidence>
<organism evidence="10 11">
    <name type="scientific">Nothobranchius furzeri</name>
    <name type="common">Turquoise killifish</name>
    <dbReference type="NCBI Taxonomy" id="105023"/>
    <lineage>
        <taxon>Eukaryota</taxon>
        <taxon>Metazoa</taxon>
        <taxon>Chordata</taxon>
        <taxon>Craniata</taxon>
        <taxon>Vertebrata</taxon>
        <taxon>Euteleostomi</taxon>
        <taxon>Actinopterygii</taxon>
        <taxon>Neopterygii</taxon>
        <taxon>Teleostei</taxon>
        <taxon>Neoteleostei</taxon>
        <taxon>Acanthomorphata</taxon>
        <taxon>Ovalentaria</taxon>
        <taxon>Atherinomorphae</taxon>
        <taxon>Cyprinodontiformes</taxon>
        <taxon>Nothobranchiidae</taxon>
        <taxon>Nothobranchius</taxon>
    </lineage>
</organism>
<keyword evidence="7" id="KW-0807">Transducer</keyword>
<keyword evidence="4" id="KW-0297">G-protein coupled receptor</keyword>
<keyword evidence="3 8" id="KW-1133">Transmembrane helix</keyword>
<keyword evidence="6 10" id="KW-0675">Receptor</keyword>
<dbReference type="PROSITE" id="PS50262">
    <property type="entry name" value="G_PROTEIN_RECEP_F1_2"/>
    <property type="match status" value="1"/>
</dbReference>
<feature type="transmembrane region" description="Helical" evidence="8">
    <location>
        <begin position="125"/>
        <end position="146"/>
    </location>
</feature>
<dbReference type="EMBL" id="JAAVVJ010000005">
    <property type="protein sequence ID" value="KAF7222276.1"/>
    <property type="molecule type" value="Genomic_DNA"/>
</dbReference>
<keyword evidence="2 8" id="KW-0812">Transmembrane</keyword>
<feature type="transmembrane region" description="Helical" evidence="8">
    <location>
        <begin position="178"/>
        <end position="198"/>
    </location>
</feature>
<protein>
    <submittedName>
        <fullName evidence="10">Chemokine XC receptor 1-like</fullName>
    </submittedName>
</protein>
<evidence type="ECO:0000256" key="4">
    <source>
        <dbReference type="ARBA" id="ARBA00023040"/>
    </source>
</evidence>
<dbReference type="GO" id="GO:0007204">
    <property type="term" value="P:positive regulation of cytosolic calcium ion concentration"/>
    <property type="evidence" value="ECO:0007669"/>
    <property type="project" value="TreeGrafter"/>
</dbReference>
<evidence type="ECO:0000313" key="11">
    <source>
        <dbReference type="Proteomes" id="UP000822369"/>
    </source>
</evidence>
<gene>
    <name evidence="10" type="ORF">G4P62_008914</name>
</gene>
<dbReference type="GO" id="GO:0009897">
    <property type="term" value="C:external side of plasma membrane"/>
    <property type="evidence" value="ECO:0007669"/>
    <property type="project" value="TreeGrafter"/>
</dbReference>
<dbReference type="PRINTS" id="PR00237">
    <property type="entry name" value="GPCRRHODOPSN"/>
</dbReference>
<evidence type="ECO:0000313" key="10">
    <source>
        <dbReference type="EMBL" id="KAF7222276.1"/>
    </source>
</evidence>
<dbReference type="GO" id="GO:0060326">
    <property type="term" value="P:cell chemotaxis"/>
    <property type="evidence" value="ECO:0007669"/>
    <property type="project" value="TreeGrafter"/>
</dbReference>
<evidence type="ECO:0000256" key="8">
    <source>
        <dbReference type="SAM" id="Phobius"/>
    </source>
</evidence>
<comment type="subcellular location">
    <subcellularLocation>
        <location evidence="1">Membrane</location>
    </subcellularLocation>
</comment>
<dbReference type="InterPro" id="IPR000276">
    <property type="entry name" value="GPCR_Rhodpsn"/>
</dbReference>
<dbReference type="SUPFAM" id="SSF81321">
    <property type="entry name" value="Family A G protein-coupled receptor-like"/>
    <property type="match status" value="1"/>
</dbReference>
<dbReference type="Pfam" id="PF00001">
    <property type="entry name" value="7tm_1"/>
    <property type="match status" value="1"/>
</dbReference>